<evidence type="ECO:0000256" key="1">
    <source>
        <dbReference type="ARBA" id="ARBA00022649"/>
    </source>
</evidence>
<organism evidence="2 3">
    <name type="scientific">Methylobacterium terricola</name>
    <dbReference type="NCBI Taxonomy" id="2583531"/>
    <lineage>
        <taxon>Bacteria</taxon>
        <taxon>Pseudomonadati</taxon>
        <taxon>Pseudomonadota</taxon>
        <taxon>Alphaproteobacteria</taxon>
        <taxon>Hyphomicrobiales</taxon>
        <taxon>Methylobacteriaceae</taxon>
        <taxon>Methylobacterium</taxon>
    </lineage>
</organism>
<sequence length="99" mass="11239">MPRRVLFSIQAQADVDDLYDYIADSAGHSIADAYTARLDRYVRSFSDFPERGTRHDHVRPGLRITGFERRVTIAFTVSEDAVVILRLLYAGRSLVLPPD</sequence>
<dbReference type="AlphaFoldDB" id="A0A5C4LHW5"/>
<name>A0A5C4LHW5_9HYPH</name>
<dbReference type="RefSeq" id="WP_139036746.1">
    <property type="nucleotide sequence ID" value="NZ_VDDA01000006.1"/>
</dbReference>
<accession>A0A5C4LHW5</accession>
<reference evidence="2 3" key="1">
    <citation type="submission" date="2019-06" db="EMBL/GenBank/DDBJ databases">
        <title>Genome of Methylobacterium sp. 17Sr1-39.</title>
        <authorList>
            <person name="Seo T."/>
        </authorList>
    </citation>
    <scope>NUCLEOTIDE SEQUENCE [LARGE SCALE GENOMIC DNA]</scope>
    <source>
        <strain evidence="2 3">17Sr1-39</strain>
    </source>
</reference>
<keyword evidence="3" id="KW-1185">Reference proteome</keyword>
<dbReference type="Proteomes" id="UP000305267">
    <property type="component" value="Unassembled WGS sequence"/>
</dbReference>
<dbReference type="Gene3D" id="3.30.2310.20">
    <property type="entry name" value="RelE-like"/>
    <property type="match status" value="1"/>
</dbReference>
<proteinExistence type="predicted"/>
<dbReference type="InterPro" id="IPR007712">
    <property type="entry name" value="RelE/ParE_toxin"/>
</dbReference>
<dbReference type="InterPro" id="IPR035093">
    <property type="entry name" value="RelE/ParE_toxin_dom_sf"/>
</dbReference>
<dbReference type="Pfam" id="PF05016">
    <property type="entry name" value="ParE_toxin"/>
    <property type="match status" value="1"/>
</dbReference>
<dbReference type="OrthoDB" id="9814952at2"/>
<protein>
    <submittedName>
        <fullName evidence="2">Type II toxin-antitoxin system RelE/ParE family toxin</fullName>
    </submittedName>
</protein>
<evidence type="ECO:0000313" key="3">
    <source>
        <dbReference type="Proteomes" id="UP000305267"/>
    </source>
</evidence>
<comment type="caution">
    <text evidence="2">The sequence shown here is derived from an EMBL/GenBank/DDBJ whole genome shotgun (WGS) entry which is preliminary data.</text>
</comment>
<evidence type="ECO:0000313" key="2">
    <source>
        <dbReference type="EMBL" id="TNC12391.1"/>
    </source>
</evidence>
<gene>
    <name evidence="2" type="ORF">FF100_16345</name>
</gene>
<dbReference type="EMBL" id="VDDA01000006">
    <property type="protein sequence ID" value="TNC12391.1"/>
    <property type="molecule type" value="Genomic_DNA"/>
</dbReference>
<keyword evidence="1" id="KW-1277">Toxin-antitoxin system</keyword>